<dbReference type="InterPro" id="IPR000315">
    <property type="entry name" value="Znf_B-box"/>
</dbReference>
<keyword evidence="12" id="KW-1185">Reference proteome</keyword>
<evidence type="ECO:0000256" key="3">
    <source>
        <dbReference type="ARBA" id="ARBA00022737"/>
    </source>
</evidence>
<name>A0A484NCS8_9ASTE</name>
<dbReference type="AlphaFoldDB" id="A0A484NCS8"/>
<proteinExistence type="predicted"/>
<dbReference type="GO" id="GO:0006355">
    <property type="term" value="P:regulation of DNA-templated transcription"/>
    <property type="evidence" value="ECO:0007669"/>
    <property type="project" value="TreeGrafter"/>
</dbReference>
<evidence type="ECO:0000256" key="7">
    <source>
        <dbReference type="ARBA" id="ARBA00023163"/>
    </source>
</evidence>
<dbReference type="OrthoDB" id="153872at2759"/>
<protein>
    <recommendedName>
        <fullName evidence="10">B box-type domain-containing protein</fullName>
    </recommendedName>
</protein>
<keyword evidence="8" id="KW-0539">Nucleus</keyword>
<evidence type="ECO:0000256" key="1">
    <source>
        <dbReference type="ARBA" id="ARBA00004123"/>
    </source>
</evidence>
<dbReference type="PANTHER" id="PTHR31832:SF52">
    <property type="entry name" value="B-BOX ZINC FINGER PROTEIN 21"/>
    <property type="match status" value="1"/>
</dbReference>
<evidence type="ECO:0000256" key="9">
    <source>
        <dbReference type="PROSITE-ProRule" id="PRU00024"/>
    </source>
</evidence>
<dbReference type="GO" id="GO:0000976">
    <property type="term" value="F:transcription cis-regulatory region binding"/>
    <property type="evidence" value="ECO:0007669"/>
    <property type="project" value="UniProtKB-ARBA"/>
</dbReference>
<evidence type="ECO:0000256" key="8">
    <source>
        <dbReference type="ARBA" id="ARBA00023242"/>
    </source>
</evidence>
<dbReference type="SMART" id="SM00336">
    <property type="entry name" value="BBOX"/>
    <property type="match status" value="2"/>
</dbReference>
<dbReference type="Proteomes" id="UP000595140">
    <property type="component" value="Unassembled WGS sequence"/>
</dbReference>
<evidence type="ECO:0000256" key="4">
    <source>
        <dbReference type="ARBA" id="ARBA00022771"/>
    </source>
</evidence>
<feature type="domain" description="B box-type" evidence="10">
    <location>
        <begin position="51"/>
        <end position="98"/>
    </location>
</feature>
<keyword evidence="7" id="KW-0804">Transcription</keyword>
<sequence>MKIQCDVCNKDEASFFCIADDAALCPACDRRVHHANKLAGKHRRFSLLHPPQSPLCDICKEKRGFLFCQQDRAILCTDCDDSVHRSNEHTKKHDRFLLSGVKISAASHLFCSPPPSKSQISSNKAAAAAVSPSPVSRIHHTVAKPAEPNCHGFTGSSSSLSEYLETLPGYGVEELLDSSSPYSICPSKMGDNDGLMMLPFWDGDIERSICTEKEGIWGVPQSSSSSLPFGGFAAAAAAQNGLTMKWTDDNSFAVPQMSPSSTSSFKRPRHHFW</sequence>
<dbReference type="GO" id="GO:0009640">
    <property type="term" value="P:photomorphogenesis"/>
    <property type="evidence" value="ECO:0007669"/>
    <property type="project" value="TreeGrafter"/>
</dbReference>
<keyword evidence="6" id="KW-0805">Transcription regulation</keyword>
<dbReference type="Gene3D" id="3.30.160.60">
    <property type="entry name" value="Classic Zinc Finger"/>
    <property type="match status" value="1"/>
</dbReference>
<dbReference type="GO" id="GO:0008270">
    <property type="term" value="F:zinc ion binding"/>
    <property type="evidence" value="ECO:0007669"/>
    <property type="project" value="UniProtKB-KW"/>
</dbReference>
<evidence type="ECO:0000256" key="2">
    <source>
        <dbReference type="ARBA" id="ARBA00022723"/>
    </source>
</evidence>
<reference evidence="11 12" key="1">
    <citation type="submission" date="2018-04" db="EMBL/GenBank/DDBJ databases">
        <authorList>
            <person name="Vogel A."/>
        </authorList>
    </citation>
    <scope>NUCLEOTIDE SEQUENCE [LARGE SCALE GENOMIC DNA]</scope>
</reference>
<evidence type="ECO:0000313" key="12">
    <source>
        <dbReference type="Proteomes" id="UP000595140"/>
    </source>
</evidence>
<dbReference type="Pfam" id="PF00643">
    <property type="entry name" value="zf-B_box"/>
    <property type="match status" value="2"/>
</dbReference>
<evidence type="ECO:0000313" key="11">
    <source>
        <dbReference type="EMBL" id="VFQ99191.1"/>
    </source>
</evidence>
<evidence type="ECO:0000259" key="10">
    <source>
        <dbReference type="PROSITE" id="PS50119"/>
    </source>
</evidence>
<comment type="subcellular location">
    <subcellularLocation>
        <location evidence="1">Nucleus</location>
    </subcellularLocation>
</comment>
<dbReference type="CDD" id="cd19821">
    <property type="entry name" value="Bbox1_BBX-like"/>
    <property type="match status" value="2"/>
</dbReference>
<keyword evidence="4 9" id="KW-0863">Zinc-finger</keyword>
<feature type="domain" description="B box-type" evidence="10">
    <location>
        <begin position="1"/>
        <end position="47"/>
    </location>
</feature>
<evidence type="ECO:0000256" key="5">
    <source>
        <dbReference type="ARBA" id="ARBA00022833"/>
    </source>
</evidence>
<evidence type="ECO:0000256" key="6">
    <source>
        <dbReference type="ARBA" id="ARBA00023015"/>
    </source>
</evidence>
<keyword evidence="2" id="KW-0479">Metal-binding</keyword>
<accession>A0A484NCS8</accession>
<dbReference type="GO" id="GO:0005634">
    <property type="term" value="C:nucleus"/>
    <property type="evidence" value="ECO:0007669"/>
    <property type="project" value="UniProtKB-SubCell"/>
</dbReference>
<keyword evidence="3" id="KW-0677">Repeat</keyword>
<dbReference type="EMBL" id="OOIL02006641">
    <property type="protein sequence ID" value="VFQ99191.1"/>
    <property type="molecule type" value="Genomic_DNA"/>
</dbReference>
<dbReference type="InterPro" id="IPR049808">
    <property type="entry name" value="CONSTANS-like_Bbox1"/>
</dbReference>
<keyword evidence="5" id="KW-0862">Zinc</keyword>
<dbReference type="PROSITE" id="PS50119">
    <property type="entry name" value="ZF_BBOX"/>
    <property type="match status" value="2"/>
</dbReference>
<dbReference type="InterPro" id="IPR051979">
    <property type="entry name" value="B-box_zinc_finger"/>
</dbReference>
<dbReference type="FunFam" id="3.30.160.60:FF:000856">
    <property type="entry name" value="B-box zinc finger protein 21"/>
    <property type="match status" value="1"/>
</dbReference>
<dbReference type="PANTHER" id="PTHR31832">
    <property type="entry name" value="B-BOX ZINC FINGER PROTEIN 22"/>
    <property type="match status" value="1"/>
</dbReference>
<gene>
    <name evidence="11" type="ORF">CCAM_LOCUS40967</name>
</gene>
<organism evidence="11 12">
    <name type="scientific">Cuscuta campestris</name>
    <dbReference type="NCBI Taxonomy" id="132261"/>
    <lineage>
        <taxon>Eukaryota</taxon>
        <taxon>Viridiplantae</taxon>
        <taxon>Streptophyta</taxon>
        <taxon>Embryophyta</taxon>
        <taxon>Tracheophyta</taxon>
        <taxon>Spermatophyta</taxon>
        <taxon>Magnoliopsida</taxon>
        <taxon>eudicotyledons</taxon>
        <taxon>Gunneridae</taxon>
        <taxon>Pentapetalae</taxon>
        <taxon>asterids</taxon>
        <taxon>lamiids</taxon>
        <taxon>Solanales</taxon>
        <taxon>Convolvulaceae</taxon>
        <taxon>Cuscuteae</taxon>
        <taxon>Cuscuta</taxon>
        <taxon>Cuscuta subgen. Grammica</taxon>
        <taxon>Cuscuta sect. Cleistogrammica</taxon>
    </lineage>
</organism>